<evidence type="ECO:0000313" key="1">
    <source>
        <dbReference type="EMBL" id="AGM08453.1"/>
    </source>
</evidence>
<dbReference type="EMBL" id="CP003410">
    <property type="protein sequence ID" value="AGM08453.1"/>
    <property type="molecule type" value="Genomic_DNA"/>
</dbReference>
<keyword evidence="2" id="KW-1185">Reference proteome</keyword>
<dbReference type="KEGG" id="aoi:AORI_5870"/>
<evidence type="ECO:0000313" key="2">
    <source>
        <dbReference type="Proteomes" id="UP000013968"/>
    </source>
</evidence>
<gene>
    <name evidence="1" type="ORF">AORI_5870</name>
</gene>
<sequence>MAVDYEAWCVDEPRMASVARVATVTAEIPGRWSVFAEARSRAQVLDELLSLVVVMAAGVVHGGEVVDESGRLGQRVNESGELMLKLLRSGEREPVRLVECVKS</sequence>
<organism evidence="1 2">
    <name type="scientific">Amycolatopsis keratiniphila</name>
    <dbReference type="NCBI Taxonomy" id="129921"/>
    <lineage>
        <taxon>Bacteria</taxon>
        <taxon>Bacillati</taxon>
        <taxon>Actinomycetota</taxon>
        <taxon>Actinomycetes</taxon>
        <taxon>Pseudonocardiales</taxon>
        <taxon>Pseudonocardiaceae</taxon>
        <taxon>Amycolatopsis</taxon>
        <taxon>Amycolatopsis japonica group</taxon>
    </lineage>
</organism>
<proteinExistence type="predicted"/>
<reference evidence="1 2" key="1">
    <citation type="journal article" date="2013" name="BMC Genomics">
        <title>ContigScape: a Cytoscape plugin facilitating microbial genome gap closing.</title>
        <authorList>
            <person name="Tang B."/>
            <person name="Wang Q."/>
            <person name="Yang M."/>
            <person name="Xie F."/>
            <person name="Zhu Y."/>
            <person name="Zhuo Y."/>
            <person name="Wang S."/>
            <person name="Gao H."/>
            <person name="Ding X."/>
            <person name="Zhang L."/>
            <person name="Zhao G."/>
            <person name="Zheng H."/>
        </authorList>
    </citation>
    <scope>NUCLEOTIDE SEQUENCE [LARGE SCALE GENOMIC DNA]</scope>
    <source>
        <strain evidence="1 2">HCCB10007</strain>
    </source>
</reference>
<dbReference type="HOGENOM" id="CLU_2257830_0_0_11"/>
<dbReference type="PATRIC" id="fig|1156913.3.peg.5986"/>
<dbReference type="Proteomes" id="UP000013968">
    <property type="component" value="Chromosome"/>
</dbReference>
<accession>R4TDJ5</accession>
<protein>
    <submittedName>
        <fullName evidence="1">Uncharacterized protein</fullName>
    </submittedName>
</protein>
<name>R4TDJ5_9PSEU</name>
<dbReference type="AlphaFoldDB" id="R4TDJ5"/>